<keyword evidence="6 15" id="KW-0732">Signal</keyword>
<evidence type="ECO:0000259" key="17">
    <source>
        <dbReference type="Pfam" id="PF07715"/>
    </source>
</evidence>
<evidence type="ECO:0000256" key="9">
    <source>
        <dbReference type="ARBA" id="ARBA00023077"/>
    </source>
</evidence>
<dbReference type="InterPro" id="IPR010917">
    <property type="entry name" value="TonB_rcpt_CS"/>
</dbReference>
<feature type="domain" description="TonB-dependent receptor-like beta-barrel" evidence="16">
    <location>
        <begin position="296"/>
        <end position="659"/>
    </location>
</feature>
<dbReference type="Proteomes" id="UP000190834">
    <property type="component" value="Unassembled WGS sequence"/>
</dbReference>
<evidence type="ECO:0000313" key="19">
    <source>
        <dbReference type="Proteomes" id="UP000190834"/>
    </source>
</evidence>
<dbReference type="PROSITE" id="PS52016">
    <property type="entry name" value="TONB_DEPENDENT_REC_3"/>
    <property type="match status" value="1"/>
</dbReference>
<keyword evidence="5 12" id="KW-0812">Transmembrane</keyword>
<keyword evidence="2 12" id="KW-0813">Transport</keyword>
<comment type="subcellular location">
    <subcellularLocation>
        <location evidence="1 12">Cell outer membrane</location>
        <topology evidence="1 12">Multi-pass membrane protein</topology>
    </subcellularLocation>
</comment>
<keyword evidence="19" id="KW-1185">Reference proteome</keyword>
<dbReference type="Gene3D" id="2.40.170.20">
    <property type="entry name" value="TonB-dependent receptor, beta-barrel domain"/>
    <property type="match status" value="1"/>
</dbReference>
<feature type="signal peptide" evidence="15">
    <location>
        <begin position="1"/>
        <end position="38"/>
    </location>
</feature>
<evidence type="ECO:0000256" key="10">
    <source>
        <dbReference type="ARBA" id="ARBA00023136"/>
    </source>
</evidence>
<proteinExistence type="inferred from homology"/>
<evidence type="ECO:0000313" key="18">
    <source>
        <dbReference type="EMBL" id="SJZ94835.1"/>
    </source>
</evidence>
<protein>
    <submittedName>
        <fullName evidence="18">Outer membrane receptor proteins, mostly Fe transport</fullName>
    </submittedName>
</protein>
<dbReference type="GO" id="GO:0006826">
    <property type="term" value="P:iron ion transport"/>
    <property type="evidence" value="ECO:0007669"/>
    <property type="project" value="UniProtKB-KW"/>
</dbReference>
<evidence type="ECO:0000256" key="4">
    <source>
        <dbReference type="ARBA" id="ARBA00022496"/>
    </source>
</evidence>
<dbReference type="RefSeq" id="WP_242004477.1">
    <property type="nucleotide sequence ID" value="NZ_FUXB01000008.1"/>
</dbReference>
<evidence type="ECO:0000256" key="12">
    <source>
        <dbReference type="PROSITE-ProRule" id="PRU01360"/>
    </source>
</evidence>
<evidence type="ECO:0000256" key="5">
    <source>
        <dbReference type="ARBA" id="ARBA00022692"/>
    </source>
</evidence>
<evidence type="ECO:0000256" key="2">
    <source>
        <dbReference type="ARBA" id="ARBA00022448"/>
    </source>
</evidence>
<evidence type="ECO:0000259" key="16">
    <source>
        <dbReference type="Pfam" id="PF00593"/>
    </source>
</evidence>
<dbReference type="SUPFAM" id="SSF56935">
    <property type="entry name" value="Porins"/>
    <property type="match status" value="1"/>
</dbReference>
<organism evidence="18 19">
    <name type="scientific">Vibrio cincinnatiensis DSM 19608</name>
    <dbReference type="NCBI Taxonomy" id="1123491"/>
    <lineage>
        <taxon>Bacteria</taxon>
        <taxon>Pseudomonadati</taxon>
        <taxon>Pseudomonadota</taxon>
        <taxon>Gammaproteobacteria</taxon>
        <taxon>Vibrionales</taxon>
        <taxon>Vibrionaceae</taxon>
        <taxon>Vibrio</taxon>
    </lineage>
</organism>
<dbReference type="PANTHER" id="PTHR32552">
    <property type="entry name" value="FERRICHROME IRON RECEPTOR-RELATED"/>
    <property type="match status" value="1"/>
</dbReference>
<dbReference type="EMBL" id="FUXB01000008">
    <property type="protein sequence ID" value="SJZ94835.1"/>
    <property type="molecule type" value="Genomic_DNA"/>
</dbReference>
<evidence type="ECO:0000256" key="3">
    <source>
        <dbReference type="ARBA" id="ARBA00022452"/>
    </source>
</evidence>
<dbReference type="PROSITE" id="PS01156">
    <property type="entry name" value="TONB_DEPENDENT_REC_2"/>
    <property type="match status" value="1"/>
</dbReference>
<reference evidence="19" key="1">
    <citation type="submission" date="2017-02" db="EMBL/GenBank/DDBJ databases">
        <authorList>
            <person name="Varghese N."/>
            <person name="Submissions S."/>
        </authorList>
    </citation>
    <scope>NUCLEOTIDE SEQUENCE [LARGE SCALE GENOMIC DNA]</scope>
    <source>
        <strain evidence="19">DSM 19608</strain>
    </source>
</reference>
<gene>
    <name evidence="18" type="ORF">SAMN02745782_01882</name>
</gene>
<name>A0A1T4PTF3_VIBCI</name>
<evidence type="ECO:0000256" key="13">
    <source>
        <dbReference type="PROSITE-ProRule" id="PRU10144"/>
    </source>
</evidence>
<dbReference type="InterPro" id="IPR039426">
    <property type="entry name" value="TonB-dep_rcpt-like"/>
</dbReference>
<keyword evidence="10 12" id="KW-0472">Membrane</keyword>
<keyword evidence="18" id="KW-0675">Receptor</keyword>
<evidence type="ECO:0000256" key="11">
    <source>
        <dbReference type="ARBA" id="ARBA00023237"/>
    </source>
</evidence>
<evidence type="ECO:0000256" key="6">
    <source>
        <dbReference type="ARBA" id="ARBA00022729"/>
    </source>
</evidence>
<dbReference type="InterPro" id="IPR012910">
    <property type="entry name" value="Plug_dom"/>
</dbReference>
<evidence type="ECO:0000256" key="14">
    <source>
        <dbReference type="RuleBase" id="RU003357"/>
    </source>
</evidence>
<evidence type="ECO:0000256" key="7">
    <source>
        <dbReference type="ARBA" id="ARBA00023004"/>
    </source>
</evidence>
<evidence type="ECO:0000256" key="15">
    <source>
        <dbReference type="SAM" id="SignalP"/>
    </source>
</evidence>
<dbReference type="Pfam" id="PF00593">
    <property type="entry name" value="TonB_dep_Rec_b-barrel"/>
    <property type="match status" value="1"/>
</dbReference>
<dbReference type="InterPro" id="IPR036942">
    <property type="entry name" value="Beta-barrel_TonB_sf"/>
</dbReference>
<dbReference type="GeneID" id="70583943"/>
<feature type="domain" description="TonB-dependent receptor plug" evidence="17">
    <location>
        <begin position="65"/>
        <end position="180"/>
    </location>
</feature>
<dbReference type="Pfam" id="PF07715">
    <property type="entry name" value="Plug"/>
    <property type="match status" value="1"/>
</dbReference>
<evidence type="ECO:0000256" key="1">
    <source>
        <dbReference type="ARBA" id="ARBA00004571"/>
    </source>
</evidence>
<keyword evidence="4" id="KW-0410">Iron transport</keyword>
<sequence>MTGSPRIRQNKLSTAPKAKACILSSIVMALCHAPLAMAEAEEGASTSAVSMSTITVYGEKTTRSMQETSASVTVFDEGKIDSMPNATNVTDLLQSTPNIVDVGVGNDVPAIRGIDGSGAARGANAFLNGTRPRLNVSLDGRSLTYNELAFGPQSLWDLKQVEVYRGPQSYIQGRNAMAGAVVLQSKDPTYHWESSVRGSYGEQGYSQTAAVVSGPIIENELAFRLSIDRQTRESFVDMPSYDPVGDPRDIETITARGKLLYEPSALPGLSTMLTVNHFDSKAPQNEALIPSAEHQSARYDERRPVFETKNTSGVWDLEYQTAGNVRFENQIAYTDFTIDRRTATTLPYANIDGEEFHIEPVVHFATNDDKWRGLAGLRYYYSSQDEYVYLFGGSTFDDKTKTSSAFAEVTYAVLPMVDLTLAGRLEREHRTRKGGSSTVEVDFDETYNVFLPKADVAWKLNRDHTVGVMVAKGYNAGGAGMTFDTPYTAYTYDEEYVWSYEMYTRHRLFDGKVELTSNFFYNDYEDLQLPFYISARTTKIINAEKARTYGAEFSSRWLPRPDLQLSAGLGLLETKINKFSDSEYEGNELPRAPSYSMNFGADYTFFNNFVFSTTVNYTDTYYSYYDNDEMGKIDADWITNVQLAYNFSMGRATLFATNLFNSTQPTMITDNDVYTAVTQQPRLVGVSLQLDF</sequence>
<dbReference type="PANTHER" id="PTHR32552:SF81">
    <property type="entry name" value="TONB-DEPENDENT OUTER MEMBRANE RECEPTOR"/>
    <property type="match status" value="1"/>
</dbReference>
<keyword evidence="8" id="KW-0406">Ion transport</keyword>
<dbReference type="InterPro" id="IPR000531">
    <property type="entry name" value="Beta-barrel_TonB"/>
</dbReference>
<comment type="similarity">
    <text evidence="12 14">Belongs to the TonB-dependent receptor family.</text>
</comment>
<feature type="short sequence motif" description="TonB C-terminal box" evidence="13">
    <location>
        <begin position="675"/>
        <end position="692"/>
    </location>
</feature>
<keyword evidence="11 12" id="KW-0998">Cell outer membrane</keyword>
<evidence type="ECO:0000256" key="8">
    <source>
        <dbReference type="ARBA" id="ARBA00023065"/>
    </source>
</evidence>
<dbReference type="STRING" id="1123491.SAMN02745782_01882"/>
<accession>A0A1T4PTF3</accession>
<keyword evidence="9 14" id="KW-0798">TonB box</keyword>
<dbReference type="GO" id="GO:0009279">
    <property type="term" value="C:cell outer membrane"/>
    <property type="evidence" value="ECO:0007669"/>
    <property type="project" value="UniProtKB-SubCell"/>
</dbReference>
<keyword evidence="7" id="KW-0408">Iron</keyword>
<dbReference type="AlphaFoldDB" id="A0A1T4PTF3"/>
<keyword evidence="3 12" id="KW-1134">Transmembrane beta strand</keyword>
<feature type="chain" id="PRO_5012436709" evidence="15">
    <location>
        <begin position="39"/>
        <end position="692"/>
    </location>
</feature>